<comment type="caution">
    <text evidence="6">The sequence shown here is derived from an EMBL/GenBank/DDBJ whole genome shotgun (WGS) entry which is preliminary data.</text>
</comment>
<organism evidence="6 7">
    <name type="scientific">Zobellella endophytica</name>
    <dbReference type="NCBI Taxonomy" id="2116700"/>
    <lineage>
        <taxon>Bacteria</taxon>
        <taxon>Pseudomonadati</taxon>
        <taxon>Pseudomonadota</taxon>
        <taxon>Gammaproteobacteria</taxon>
        <taxon>Aeromonadales</taxon>
        <taxon>Aeromonadaceae</taxon>
        <taxon>Zobellella</taxon>
    </lineage>
</organism>
<dbReference type="Pfam" id="PF04228">
    <property type="entry name" value="Zn_peptidase"/>
    <property type="match status" value="1"/>
</dbReference>
<keyword evidence="3 5" id="KW-1133">Transmembrane helix</keyword>
<dbReference type="InterPro" id="IPR007343">
    <property type="entry name" value="Uncharacterised_pept_Zn_put"/>
</dbReference>
<evidence type="ECO:0000313" key="6">
    <source>
        <dbReference type="EMBL" id="PSJ45664.1"/>
    </source>
</evidence>
<evidence type="ECO:0000256" key="1">
    <source>
        <dbReference type="ARBA" id="ARBA00004167"/>
    </source>
</evidence>
<dbReference type="Proteomes" id="UP000240243">
    <property type="component" value="Unassembled WGS sequence"/>
</dbReference>
<dbReference type="EMBL" id="PXYG01000003">
    <property type="protein sequence ID" value="PSJ45664.1"/>
    <property type="molecule type" value="Genomic_DNA"/>
</dbReference>
<keyword evidence="2 5" id="KW-0812">Transmembrane</keyword>
<keyword evidence="4 5" id="KW-0472">Membrane</keyword>
<name>A0A2P7R630_9GAMM</name>
<evidence type="ECO:0000256" key="3">
    <source>
        <dbReference type="ARBA" id="ARBA00022989"/>
    </source>
</evidence>
<dbReference type="OrthoDB" id="9774900at2"/>
<reference evidence="6 7" key="1">
    <citation type="submission" date="2018-03" db="EMBL/GenBank/DDBJ databases">
        <title>The draft genome of Zobellella sp. 59N8.</title>
        <authorList>
            <person name="Liu L."/>
            <person name="Li L."/>
            <person name="Zhang X."/>
            <person name="Liang L."/>
            <person name="Wang T."/>
        </authorList>
    </citation>
    <scope>NUCLEOTIDE SEQUENCE [LARGE SCALE GENOMIC DNA]</scope>
    <source>
        <strain evidence="6 7">59N8</strain>
    </source>
</reference>
<feature type="transmembrane region" description="Helical" evidence="5">
    <location>
        <begin position="44"/>
        <end position="67"/>
    </location>
</feature>
<sequence>MRWEHRRRSSNVEDRRGASAGAPALLGLLLRLLPWLLRTKLGRVVLVAGAGIFVGARLLGIDLLPLLSGQPTTVSQPRALSAEEQQLAEFVSVVLADTEDTWQPLFERMGSHYRDPTLVLFSGQVQSACGFAQAAMGPFYCPGDNRVYIDLSFYQDLRHRHGAPGDFAQAYVIAHEVGHHVQNLLGISRRVHEARRQLPAVEANRLSVRQELQADCFAGVWGFYANSERRLLEPGDLEEALTAAAAIGDDRLQRQSRGQVTPDSFTHGSSEQRVRWFKQGFESGRPERCDTFAAERL</sequence>
<protein>
    <recommendedName>
        <fullName evidence="8">Flagellar biosynthesis protein FlgM</fullName>
    </recommendedName>
</protein>
<evidence type="ECO:0000256" key="4">
    <source>
        <dbReference type="ARBA" id="ARBA00023136"/>
    </source>
</evidence>
<dbReference type="GO" id="GO:0016020">
    <property type="term" value="C:membrane"/>
    <property type="evidence" value="ECO:0007669"/>
    <property type="project" value="UniProtKB-SubCell"/>
</dbReference>
<dbReference type="AlphaFoldDB" id="A0A2P7R630"/>
<accession>A0A2P7R630</accession>
<evidence type="ECO:0008006" key="8">
    <source>
        <dbReference type="Google" id="ProtNLM"/>
    </source>
</evidence>
<dbReference type="PANTHER" id="PTHR30168">
    <property type="entry name" value="PUTATIVE MEMBRANE PROTEIN YPFJ"/>
    <property type="match status" value="1"/>
</dbReference>
<evidence type="ECO:0000256" key="5">
    <source>
        <dbReference type="SAM" id="Phobius"/>
    </source>
</evidence>
<proteinExistence type="predicted"/>
<evidence type="ECO:0000256" key="2">
    <source>
        <dbReference type="ARBA" id="ARBA00022692"/>
    </source>
</evidence>
<dbReference type="RefSeq" id="WP_106729528.1">
    <property type="nucleotide sequence ID" value="NZ_PXYG01000003.1"/>
</dbReference>
<keyword evidence="7" id="KW-1185">Reference proteome</keyword>
<dbReference type="PANTHER" id="PTHR30168:SF0">
    <property type="entry name" value="INNER MEMBRANE PROTEIN"/>
    <property type="match status" value="1"/>
</dbReference>
<gene>
    <name evidence="6" type="ORF">C7H85_09785</name>
</gene>
<comment type="subcellular location">
    <subcellularLocation>
        <location evidence="1">Membrane</location>
        <topology evidence="1">Single-pass membrane protein</topology>
    </subcellularLocation>
</comment>
<evidence type="ECO:0000313" key="7">
    <source>
        <dbReference type="Proteomes" id="UP000240243"/>
    </source>
</evidence>